<protein>
    <submittedName>
        <fullName evidence="1">Uncharacterized protein</fullName>
    </submittedName>
</protein>
<dbReference type="EMBL" id="ML978965">
    <property type="protein sequence ID" value="KAF1929570.1"/>
    <property type="molecule type" value="Genomic_DNA"/>
</dbReference>
<gene>
    <name evidence="1" type="ORF">M421DRAFT_124081</name>
</gene>
<reference evidence="1" key="1">
    <citation type="journal article" date="2020" name="Stud. Mycol.">
        <title>101 Dothideomycetes genomes: a test case for predicting lifestyles and emergence of pathogens.</title>
        <authorList>
            <person name="Haridas S."/>
            <person name="Albert R."/>
            <person name="Binder M."/>
            <person name="Bloem J."/>
            <person name="Labutti K."/>
            <person name="Salamov A."/>
            <person name="Andreopoulos B."/>
            <person name="Baker S."/>
            <person name="Barry K."/>
            <person name="Bills G."/>
            <person name="Bluhm B."/>
            <person name="Cannon C."/>
            <person name="Castanera R."/>
            <person name="Culley D."/>
            <person name="Daum C."/>
            <person name="Ezra D."/>
            <person name="Gonzalez J."/>
            <person name="Henrissat B."/>
            <person name="Kuo A."/>
            <person name="Liang C."/>
            <person name="Lipzen A."/>
            <person name="Lutzoni F."/>
            <person name="Magnuson J."/>
            <person name="Mondo S."/>
            <person name="Nolan M."/>
            <person name="Ohm R."/>
            <person name="Pangilinan J."/>
            <person name="Park H.-J."/>
            <person name="Ramirez L."/>
            <person name="Alfaro M."/>
            <person name="Sun H."/>
            <person name="Tritt A."/>
            <person name="Yoshinaga Y."/>
            <person name="Zwiers L.-H."/>
            <person name="Turgeon B."/>
            <person name="Goodwin S."/>
            <person name="Spatafora J."/>
            <person name="Crous P."/>
            <person name="Grigoriev I."/>
        </authorList>
    </citation>
    <scope>NUCLEOTIDE SEQUENCE</scope>
    <source>
        <strain evidence="1">CBS 183.55</strain>
    </source>
</reference>
<dbReference type="GeneID" id="54344962"/>
<evidence type="ECO:0000313" key="2">
    <source>
        <dbReference type="Proteomes" id="UP000800082"/>
    </source>
</evidence>
<evidence type="ECO:0000313" key="1">
    <source>
        <dbReference type="EMBL" id="KAF1929570.1"/>
    </source>
</evidence>
<dbReference type="Proteomes" id="UP000800082">
    <property type="component" value="Unassembled WGS sequence"/>
</dbReference>
<dbReference type="AlphaFoldDB" id="A0A6A5RQG9"/>
<name>A0A6A5RQG9_9PLEO</name>
<dbReference type="RefSeq" id="XP_033449818.1">
    <property type="nucleotide sequence ID" value="XM_033587316.1"/>
</dbReference>
<keyword evidence="2" id="KW-1185">Reference proteome</keyword>
<proteinExistence type="predicted"/>
<sequence>MCAQFQIVVNLNLSELDASRAPGCPLSGCPSTRNLVRGVVLMMTVALHMRGAQRAHSRGLMRARKRTWERTPKKDCVVSSDVRNCLSNNPPAMPVILSPDAIRDVTASAMCRFRERAPYRAHQGVAQFCPGRLVAPACAYGTTQRWCGLSGSCNWCISALLRVLTLIQSYLF</sequence>
<accession>A0A6A5RQG9</accession>
<organism evidence="1 2">
    <name type="scientific">Didymella exigua CBS 183.55</name>
    <dbReference type="NCBI Taxonomy" id="1150837"/>
    <lineage>
        <taxon>Eukaryota</taxon>
        <taxon>Fungi</taxon>
        <taxon>Dikarya</taxon>
        <taxon>Ascomycota</taxon>
        <taxon>Pezizomycotina</taxon>
        <taxon>Dothideomycetes</taxon>
        <taxon>Pleosporomycetidae</taxon>
        <taxon>Pleosporales</taxon>
        <taxon>Pleosporineae</taxon>
        <taxon>Didymellaceae</taxon>
        <taxon>Didymella</taxon>
    </lineage>
</organism>